<dbReference type="EC" id="2.1.3.-" evidence="3"/>
<gene>
    <name evidence="3" type="ORF">B1A_07964</name>
</gene>
<dbReference type="GO" id="GO:0019240">
    <property type="term" value="P:citrulline biosynthetic process"/>
    <property type="evidence" value="ECO:0007669"/>
    <property type="project" value="TreeGrafter"/>
</dbReference>
<sequence>VLHSLMLGAALVGLDMVCATPEGYRPLPEIVAAAREYGQSRGVELTFTDDPAIAATDADALYTDVWVSMGDEAETAKREKAFRGFQINSELLDRAKPSAFVLHDLPAHRGQEITDEVLDGSRSAAWDEAENRLHAEKAILELLLAPERLPRPVERHRWAPKLRTRRPARR</sequence>
<evidence type="ECO:0000259" key="2">
    <source>
        <dbReference type="Pfam" id="PF00185"/>
    </source>
</evidence>
<reference evidence="3" key="2">
    <citation type="journal article" date="2014" name="ISME J.">
        <title>Microbial stratification in low pH oxic and suboxic macroscopic growths along an acid mine drainage.</title>
        <authorList>
            <person name="Mendez-Garcia C."/>
            <person name="Mesa V."/>
            <person name="Sprenger R.R."/>
            <person name="Richter M."/>
            <person name="Diez M.S."/>
            <person name="Solano J."/>
            <person name="Bargiela R."/>
            <person name="Golyshina O.V."/>
            <person name="Manteca A."/>
            <person name="Ramos J.L."/>
            <person name="Gallego J.R."/>
            <person name="Llorente I."/>
            <person name="Martins Dos Santos V.A."/>
            <person name="Jensen O.N."/>
            <person name="Pelaez A.I."/>
            <person name="Sanchez J."/>
            <person name="Ferrer M."/>
        </authorList>
    </citation>
    <scope>NUCLEOTIDE SEQUENCE</scope>
</reference>
<dbReference type="Gene3D" id="3.40.50.1370">
    <property type="entry name" value="Aspartate/ornithine carbamoyltransferase"/>
    <property type="match status" value="1"/>
</dbReference>
<protein>
    <submittedName>
        <fullName evidence="3">Ornithine carbamoyltransferase</fullName>
        <ecNumber evidence="3">2.1.3.-</ecNumber>
    </submittedName>
</protein>
<evidence type="ECO:0000256" key="1">
    <source>
        <dbReference type="ARBA" id="ARBA00022679"/>
    </source>
</evidence>
<proteinExistence type="predicted"/>
<dbReference type="EMBL" id="AUZX01005703">
    <property type="protein sequence ID" value="EQD66806.1"/>
    <property type="molecule type" value="Genomic_DNA"/>
</dbReference>
<dbReference type="InterPro" id="IPR036901">
    <property type="entry name" value="Asp/Orn_carbamoylTrfase_sf"/>
</dbReference>
<accession>T1B1T1</accession>
<name>T1B1T1_9ZZZZ</name>
<reference evidence="3" key="1">
    <citation type="submission" date="2013-08" db="EMBL/GenBank/DDBJ databases">
        <authorList>
            <person name="Mendez C."/>
            <person name="Richter M."/>
            <person name="Ferrer M."/>
            <person name="Sanchez J."/>
        </authorList>
    </citation>
    <scope>NUCLEOTIDE SEQUENCE</scope>
</reference>
<dbReference type="PANTHER" id="PTHR45753">
    <property type="entry name" value="ORNITHINE CARBAMOYLTRANSFERASE, MITOCHONDRIAL"/>
    <property type="match status" value="1"/>
</dbReference>
<feature type="domain" description="Aspartate/ornithine carbamoyltransferase Asp/Orn-binding" evidence="2">
    <location>
        <begin position="1"/>
        <end position="142"/>
    </location>
</feature>
<evidence type="ECO:0000313" key="3">
    <source>
        <dbReference type="EMBL" id="EQD66806.1"/>
    </source>
</evidence>
<keyword evidence="1 3" id="KW-0808">Transferase</keyword>
<dbReference type="InterPro" id="IPR006131">
    <property type="entry name" value="Asp_carbamoyltransf_Asp/Orn-bd"/>
</dbReference>
<dbReference type="GO" id="GO:0016597">
    <property type="term" value="F:amino acid binding"/>
    <property type="evidence" value="ECO:0007669"/>
    <property type="project" value="InterPro"/>
</dbReference>
<dbReference type="Pfam" id="PF00185">
    <property type="entry name" value="OTCace"/>
    <property type="match status" value="1"/>
</dbReference>
<dbReference type="GO" id="GO:0004585">
    <property type="term" value="F:ornithine carbamoyltransferase activity"/>
    <property type="evidence" value="ECO:0007669"/>
    <property type="project" value="TreeGrafter"/>
</dbReference>
<dbReference type="AlphaFoldDB" id="T1B1T1"/>
<feature type="non-terminal residue" evidence="3">
    <location>
        <position position="1"/>
    </location>
</feature>
<dbReference type="PRINTS" id="PR00100">
    <property type="entry name" value="AOTCASE"/>
</dbReference>
<dbReference type="InterPro" id="IPR006130">
    <property type="entry name" value="Asp/Orn_carbamoylTrfase"/>
</dbReference>
<dbReference type="PANTHER" id="PTHR45753:SF3">
    <property type="entry name" value="ORNITHINE TRANSCARBAMYLASE, MITOCHONDRIAL"/>
    <property type="match status" value="1"/>
</dbReference>
<organism evidence="3">
    <name type="scientific">mine drainage metagenome</name>
    <dbReference type="NCBI Taxonomy" id="410659"/>
    <lineage>
        <taxon>unclassified sequences</taxon>
        <taxon>metagenomes</taxon>
        <taxon>ecological metagenomes</taxon>
    </lineage>
</organism>
<dbReference type="SUPFAM" id="SSF53671">
    <property type="entry name" value="Aspartate/ornithine carbamoyltransferase"/>
    <property type="match status" value="1"/>
</dbReference>
<comment type="caution">
    <text evidence="3">The sequence shown here is derived from an EMBL/GenBank/DDBJ whole genome shotgun (WGS) entry which is preliminary data.</text>
</comment>
<dbReference type="GO" id="GO:0042450">
    <property type="term" value="P:L-arginine biosynthetic process via ornithine"/>
    <property type="evidence" value="ECO:0007669"/>
    <property type="project" value="TreeGrafter"/>
</dbReference>
<dbReference type="InterPro" id="IPR002292">
    <property type="entry name" value="Orn/put_carbamltrans"/>
</dbReference>
<dbReference type="FunFam" id="3.40.50.1370:FF:000008">
    <property type="entry name" value="Ornithine carbamoyltransferase"/>
    <property type="match status" value="1"/>
</dbReference>
<dbReference type="PRINTS" id="PR00102">
    <property type="entry name" value="OTCASE"/>
</dbReference>